<comment type="caution">
    <text evidence="2">The sequence shown here is derived from an EMBL/GenBank/DDBJ whole genome shotgun (WGS) entry which is preliminary data.</text>
</comment>
<keyword evidence="1" id="KW-0732">Signal</keyword>
<dbReference type="AlphaFoldDB" id="A0A6N8DIZ1"/>
<sequence>MSRLSIALALIFLAMPAFAEDKKPPLGAEPATTTAAYGDWLLRCQRLGEPDKARKICEIVQTVQASRQGQPQKPIAQLAFGRIKPSEPMRVTAHLPVNILLPSVAKFSTSDKDAKPVDLPWRRCIQSGCFADGVLDDALWKALHEQTENGSLEFTDAGSRPIKLPISFHGFAQAADALAKE</sequence>
<gene>
    <name evidence="2" type="ORF">GJ654_05625</name>
</gene>
<reference evidence="2 3" key="1">
    <citation type="submission" date="2019-11" db="EMBL/GenBank/DDBJ databases">
        <title>Whole-genome sequence of a Rhodoblastus acidophilus DSM 142.</title>
        <authorList>
            <person name="Kyndt J.A."/>
            <person name="Meyer T.E."/>
        </authorList>
    </citation>
    <scope>NUCLEOTIDE SEQUENCE [LARGE SCALE GENOMIC DNA]</scope>
    <source>
        <strain evidence="2 3">DSM 142</strain>
    </source>
</reference>
<dbReference type="RefSeq" id="WP_155445123.1">
    <property type="nucleotide sequence ID" value="NZ_JAOQNR010000003.1"/>
</dbReference>
<evidence type="ECO:0000313" key="3">
    <source>
        <dbReference type="Proteomes" id="UP000439113"/>
    </source>
</evidence>
<organism evidence="2 3">
    <name type="scientific">Rhodoblastus acidophilus</name>
    <name type="common">Rhodopseudomonas acidophila</name>
    <dbReference type="NCBI Taxonomy" id="1074"/>
    <lineage>
        <taxon>Bacteria</taxon>
        <taxon>Pseudomonadati</taxon>
        <taxon>Pseudomonadota</taxon>
        <taxon>Alphaproteobacteria</taxon>
        <taxon>Hyphomicrobiales</taxon>
        <taxon>Rhodoblastaceae</taxon>
        <taxon>Rhodoblastus</taxon>
    </lineage>
</organism>
<dbReference type="Gene3D" id="2.60.40.1880">
    <property type="entry name" value="Invasion associated locus B (IalB) protein"/>
    <property type="match status" value="1"/>
</dbReference>
<protein>
    <recommendedName>
        <fullName evidence="4">Invasion protein IalB, involved in pathogenesis</fullName>
    </recommendedName>
</protein>
<feature type="signal peptide" evidence="1">
    <location>
        <begin position="1"/>
        <end position="19"/>
    </location>
</feature>
<dbReference type="InterPro" id="IPR038696">
    <property type="entry name" value="IalB_sf"/>
</dbReference>
<feature type="chain" id="PRO_5026860929" description="Invasion protein IalB, involved in pathogenesis" evidence="1">
    <location>
        <begin position="20"/>
        <end position="181"/>
    </location>
</feature>
<proteinExistence type="predicted"/>
<evidence type="ECO:0008006" key="4">
    <source>
        <dbReference type="Google" id="ProtNLM"/>
    </source>
</evidence>
<dbReference type="EMBL" id="WNKS01000003">
    <property type="protein sequence ID" value="MTV30470.1"/>
    <property type="molecule type" value="Genomic_DNA"/>
</dbReference>
<accession>A0A6N8DIZ1</accession>
<evidence type="ECO:0000256" key="1">
    <source>
        <dbReference type="SAM" id="SignalP"/>
    </source>
</evidence>
<dbReference type="InterPro" id="IPR010642">
    <property type="entry name" value="Invasion_prot_B"/>
</dbReference>
<name>A0A6N8DIZ1_RHOAC</name>
<evidence type="ECO:0000313" key="2">
    <source>
        <dbReference type="EMBL" id="MTV30470.1"/>
    </source>
</evidence>
<dbReference type="OrthoDB" id="7269060at2"/>
<dbReference type="Proteomes" id="UP000439113">
    <property type="component" value="Unassembled WGS sequence"/>
</dbReference>
<dbReference type="Pfam" id="PF06776">
    <property type="entry name" value="IalB"/>
    <property type="match status" value="1"/>
</dbReference>